<dbReference type="Pfam" id="PF21154">
    <property type="entry name" value="RPN7_PSMD6_C"/>
    <property type="match status" value="1"/>
</dbReference>
<gene>
    <name evidence="5" type="ORF">BB561_000462</name>
</gene>
<dbReference type="OrthoDB" id="1452at2759"/>
<dbReference type="Pfam" id="PF10602">
    <property type="entry name" value="RPN7"/>
    <property type="match status" value="1"/>
</dbReference>
<name>A0A2T9YZA5_9FUNG</name>
<dbReference type="SUPFAM" id="SSF46785">
    <property type="entry name" value="Winged helix' DNA-binding domain"/>
    <property type="match status" value="1"/>
</dbReference>
<dbReference type="GO" id="GO:0005838">
    <property type="term" value="C:proteasome regulatory particle"/>
    <property type="evidence" value="ECO:0007669"/>
    <property type="project" value="TreeGrafter"/>
</dbReference>
<dbReference type="FunFam" id="1.25.40.570:FF:000005">
    <property type="entry name" value="26S proteasome regulatory subunit N7"/>
    <property type="match status" value="1"/>
</dbReference>
<organism evidence="5 6">
    <name type="scientific">Smittium simulii</name>
    <dbReference type="NCBI Taxonomy" id="133385"/>
    <lineage>
        <taxon>Eukaryota</taxon>
        <taxon>Fungi</taxon>
        <taxon>Fungi incertae sedis</taxon>
        <taxon>Zoopagomycota</taxon>
        <taxon>Kickxellomycotina</taxon>
        <taxon>Harpellomycetes</taxon>
        <taxon>Harpellales</taxon>
        <taxon>Legeriomycetaceae</taxon>
        <taxon>Smittium</taxon>
    </lineage>
</organism>
<dbReference type="EMBL" id="MBFR01000009">
    <property type="protein sequence ID" value="PVU97626.1"/>
    <property type="molecule type" value="Genomic_DNA"/>
</dbReference>
<accession>A0A2T9YZA5</accession>
<proteinExistence type="predicted"/>
<evidence type="ECO:0000313" key="6">
    <source>
        <dbReference type="Proteomes" id="UP000245383"/>
    </source>
</evidence>
<dbReference type="PANTHER" id="PTHR14145">
    <property type="entry name" value="26S PROTESOME SUBUNIT 6"/>
    <property type="match status" value="1"/>
</dbReference>
<evidence type="ECO:0000256" key="3">
    <source>
        <dbReference type="ARBA" id="ARBA00093502"/>
    </source>
</evidence>
<dbReference type="GO" id="GO:0043161">
    <property type="term" value="P:proteasome-mediated ubiquitin-dependent protein catabolic process"/>
    <property type="evidence" value="ECO:0007669"/>
    <property type="project" value="TreeGrafter"/>
</dbReference>
<comment type="subunit">
    <text evidence="3">The 26S proteasome is composed of a core protease, known as the 20S proteasome, capped at one or both ends by the 19S regulatory complex (RC). The RC is composed of at least 18 different subunits in two subcomplexes, the base and the lid, which form the portions proximal and distal to the 20S proteolytic core, respectively. Component of the lid subcomplex of the 19S RC.</text>
</comment>
<dbReference type="InterPro" id="IPR019585">
    <property type="entry name" value="Rpn7/CSN1"/>
</dbReference>
<dbReference type="PANTHER" id="PTHR14145:SF1">
    <property type="entry name" value="26S PROTEASOME NON-ATPASE REGULATORY SUBUNIT 6"/>
    <property type="match status" value="1"/>
</dbReference>
<reference evidence="5 6" key="1">
    <citation type="journal article" date="2018" name="MBio">
        <title>Comparative Genomics Reveals the Core Gene Toolbox for the Fungus-Insect Symbiosis.</title>
        <authorList>
            <person name="Wang Y."/>
            <person name="Stata M."/>
            <person name="Wang W."/>
            <person name="Stajich J.E."/>
            <person name="White M.M."/>
            <person name="Moncalvo J.M."/>
        </authorList>
    </citation>
    <scope>NUCLEOTIDE SEQUENCE [LARGE SCALE GENOMIC DNA]</scope>
    <source>
        <strain evidence="5 6">SWE-8-4</strain>
    </source>
</reference>
<feature type="domain" description="PCI" evidence="4">
    <location>
        <begin position="191"/>
        <end position="360"/>
    </location>
</feature>
<protein>
    <recommendedName>
        <fullName evidence="4">PCI domain-containing protein</fullName>
    </recommendedName>
</protein>
<dbReference type="InterPro" id="IPR000717">
    <property type="entry name" value="PCI_dom"/>
</dbReference>
<dbReference type="STRING" id="133385.A0A2T9YZA5"/>
<dbReference type="Pfam" id="PF01399">
    <property type="entry name" value="PCI"/>
    <property type="match status" value="1"/>
</dbReference>
<evidence type="ECO:0000259" key="4">
    <source>
        <dbReference type="PROSITE" id="PS50250"/>
    </source>
</evidence>
<evidence type="ECO:0000256" key="1">
    <source>
        <dbReference type="ARBA" id="ARBA00022942"/>
    </source>
</evidence>
<dbReference type="InterPro" id="IPR036390">
    <property type="entry name" value="WH_DNA-bd_sf"/>
</dbReference>
<evidence type="ECO:0000256" key="2">
    <source>
        <dbReference type="ARBA" id="ARBA00093435"/>
    </source>
</evidence>
<dbReference type="SMART" id="SM00088">
    <property type="entry name" value="PINT"/>
    <property type="match status" value="1"/>
</dbReference>
<keyword evidence="1" id="KW-0647">Proteasome</keyword>
<keyword evidence="6" id="KW-1185">Reference proteome</keyword>
<comment type="caution">
    <text evidence="5">The sequence shown here is derived from an EMBL/GenBank/DDBJ whole genome shotgun (WGS) entry which is preliminary data.</text>
</comment>
<dbReference type="InterPro" id="IPR045135">
    <property type="entry name" value="Rpn7_N"/>
</dbReference>
<dbReference type="AlphaFoldDB" id="A0A2T9YZA5"/>
<dbReference type="Proteomes" id="UP000245383">
    <property type="component" value="Unassembled WGS sequence"/>
</dbReference>
<comment type="function">
    <text evidence="2">Component of the 19S cap proteasome complex which acts as a regulatory subunit of the 26S proteasome, involved in the ATP-dependent degradation of ubiquitinated proteins.</text>
</comment>
<dbReference type="PROSITE" id="PS50250">
    <property type="entry name" value="PCI"/>
    <property type="match status" value="1"/>
</dbReference>
<dbReference type="Gene3D" id="1.25.40.570">
    <property type="match status" value="1"/>
</dbReference>
<evidence type="ECO:0000313" key="5">
    <source>
        <dbReference type="EMBL" id="PVU97626.1"/>
    </source>
</evidence>
<sequence length="388" mass="44178">MDAYSKSEAIDAPSLKIAQYQATLLNGHTDLADQAQKSLDKAITEGALSFIYKQTCDKLSIEINQELLASMEAKNAVELAALDEKIKLSEELGDLEITSAFIEKAAYYAKIGNKIDAIAVYQETLGKKSTTLNHKLDITFGLLHLGLFYVDTDLVQAQIEKAKDLVDRGGDWERRNRLKAYEMIWWTYQRDFKKAAKLFQECISTFAAFELMSFSEFVQIGVIVCTLALERAELKSKIINCPEVVEITVEHPILSTLLNSLYDCKYSAFFQSLAGIEENYLKTNRYLMHHTRYFTREMRIKSYSQLLQSYRSLTLTSMASSFGVSEEYIDRELSRFIANGRLHCVIDKVSGIVETNRPDQKNAQYQATIKQGDLLLNRIQKLSRVINI</sequence>
<dbReference type="InterPro" id="IPR049549">
    <property type="entry name" value="RPN7_PSMD6_C"/>
</dbReference>